<organism evidence="2 3">
    <name type="scientific">Penicillium patulum</name>
    <name type="common">Penicillium griseofulvum</name>
    <dbReference type="NCBI Taxonomy" id="5078"/>
    <lineage>
        <taxon>Eukaryota</taxon>
        <taxon>Fungi</taxon>
        <taxon>Dikarya</taxon>
        <taxon>Ascomycota</taxon>
        <taxon>Pezizomycotina</taxon>
        <taxon>Eurotiomycetes</taxon>
        <taxon>Eurotiomycetidae</taxon>
        <taxon>Eurotiales</taxon>
        <taxon>Aspergillaceae</taxon>
        <taxon>Penicillium</taxon>
    </lineage>
</organism>
<dbReference type="InterPro" id="IPR036291">
    <property type="entry name" value="NAD(P)-bd_dom_sf"/>
</dbReference>
<proteinExistence type="inferred from homology"/>
<name>A0A135L9D6_PENPA</name>
<protein>
    <recommendedName>
        <fullName evidence="4">Short-chain dehydrogenase/reductase SDR</fullName>
    </recommendedName>
</protein>
<comment type="similarity">
    <text evidence="1">Belongs to the short-chain dehydrogenases/reductases (SDR) family.</text>
</comment>
<comment type="caution">
    <text evidence="2">The sequence shown here is derived from an EMBL/GenBank/DDBJ whole genome shotgun (WGS) entry which is preliminary data.</text>
</comment>
<dbReference type="RefSeq" id="XP_040644080.1">
    <property type="nucleotide sequence ID" value="XM_040791024.1"/>
</dbReference>
<sequence length="758" mass="85343">MSIIGYSDLCIGTEVTFTTPSPQKWILEEKLTEDFQRLTKRDLELGGGPCFAVFKYLCYSATDSSKKAFMRIYFQIPNPGTEYQLPQLRQQQAAPPREHLELQALKDLSQQHCTVVPALLAYKEGKQGNDGMVPDGYITHIVWEMTNGKPLDTDQFWRPESAQLREAVRTKFRHIWEELKHHGWQPGLPLLRNIIYDELTGDMHIAGFRDAARFDPDEKFSDMTFVDWRLTRPPESPVGRKTLPSGPDEIAWHLTPEHEVSKALRSTRCNGIIKGIQTYLRNVETVGQARTAIHIPTRSDFQTTLKVLDYLQKQKRVSQPSTDPLEDVIHTVRAQLSMDSSYRAAQHNLFQKDKDRNAETKKRCYICRYLFDRSDANELYPSLCRQCGMFNTSCSQLSLPEKLDLAGKTALVTGGRINLGYATALRLLRCGAKVIVSSRYPADAATRYAAQDDFLQWRTRLKVVGADFRTANDAFRLVHIVRTLLSNWNGETVPDTRQYLDILINNAAQTLTDPIKAEMKAISREEDLKEKPETKLLLAGLNNGYQPRVRGGLPASWIPSIEGQTQNQIEDGTKNDLCKDHVQKGLRAEADPSKSSWVQSLNEIPYEDLISAHSVNAFVPLILCRELLPYMGSSKPSSKPAGYIVNVSSREGILEDVPGSRSKAGHHVHTNMSKAAINMITETEAQVAWKRRVAMNSVDPGYMSAAPECQREEGCPIGFEDGAARVLWPIAVGEIEGRVISGRFLKHFQEGIAVTQRG</sequence>
<dbReference type="PANTHER" id="PTHR43544">
    <property type="entry name" value="SHORT-CHAIN DEHYDROGENASE/REDUCTASE"/>
    <property type="match status" value="1"/>
</dbReference>
<dbReference type="CDD" id="cd05233">
    <property type="entry name" value="SDR_c"/>
    <property type="match status" value="1"/>
</dbReference>
<dbReference type="Gene3D" id="3.40.50.720">
    <property type="entry name" value="NAD(P)-binding Rossmann-like Domain"/>
    <property type="match status" value="2"/>
</dbReference>
<evidence type="ECO:0000313" key="3">
    <source>
        <dbReference type="Proteomes" id="UP000070168"/>
    </source>
</evidence>
<dbReference type="AlphaFoldDB" id="A0A135L9D6"/>
<dbReference type="SUPFAM" id="SSF51735">
    <property type="entry name" value="NAD(P)-binding Rossmann-fold domains"/>
    <property type="match status" value="1"/>
</dbReference>
<dbReference type="EMBL" id="LHQR01000070">
    <property type="protein sequence ID" value="KXG45544.1"/>
    <property type="molecule type" value="Genomic_DNA"/>
</dbReference>
<dbReference type="GO" id="GO:0005737">
    <property type="term" value="C:cytoplasm"/>
    <property type="evidence" value="ECO:0007669"/>
    <property type="project" value="TreeGrafter"/>
</dbReference>
<evidence type="ECO:0008006" key="4">
    <source>
        <dbReference type="Google" id="ProtNLM"/>
    </source>
</evidence>
<gene>
    <name evidence="2" type="ORF">PGRI_033110</name>
</gene>
<evidence type="ECO:0000313" key="2">
    <source>
        <dbReference type="EMBL" id="KXG45544.1"/>
    </source>
</evidence>
<dbReference type="GeneID" id="63706324"/>
<keyword evidence="3" id="KW-1185">Reference proteome</keyword>
<dbReference type="Pfam" id="PF00106">
    <property type="entry name" value="adh_short"/>
    <property type="match status" value="2"/>
</dbReference>
<dbReference type="GO" id="GO:0016491">
    <property type="term" value="F:oxidoreductase activity"/>
    <property type="evidence" value="ECO:0007669"/>
    <property type="project" value="TreeGrafter"/>
</dbReference>
<dbReference type="InterPro" id="IPR002347">
    <property type="entry name" value="SDR_fam"/>
</dbReference>
<evidence type="ECO:0000256" key="1">
    <source>
        <dbReference type="ARBA" id="ARBA00006484"/>
    </source>
</evidence>
<dbReference type="STRING" id="5078.A0A135L9D6"/>
<dbReference type="OrthoDB" id="191139at2759"/>
<dbReference type="Proteomes" id="UP000070168">
    <property type="component" value="Unassembled WGS sequence"/>
</dbReference>
<dbReference type="InterPro" id="IPR051468">
    <property type="entry name" value="Fungal_SecMetab_SDRs"/>
</dbReference>
<accession>A0A135L9D6</accession>
<dbReference type="PANTHER" id="PTHR43544:SF2">
    <property type="entry name" value="OXIDOREDUCTASE"/>
    <property type="match status" value="1"/>
</dbReference>
<reference evidence="2 3" key="1">
    <citation type="journal article" date="2016" name="BMC Genomics">
        <title>Genome sequencing and secondary metabolism of the postharvest pathogen Penicillium griseofulvum.</title>
        <authorList>
            <person name="Banani H."/>
            <person name="Marcet-Houben M."/>
            <person name="Ballester A.R."/>
            <person name="Abbruscato P."/>
            <person name="Gonzalez-Candelas L."/>
            <person name="Gabaldon T."/>
            <person name="Spadaro D."/>
        </authorList>
    </citation>
    <scope>NUCLEOTIDE SEQUENCE [LARGE SCALE GENOMIC DNA]</scope>
    <source>
        <strain evidence="2 3">PG3</strain>
    </source>
</reference>